<dbReference type="InterPro" id="IPR007138">
    <property type="entry name" value="ABM_dom"/>
</dbReference>
<proteinExistence type="predicted"/>
<comment type="caution">
    <text evidence="2">The sequence shown here is derived from an EMBL/GenBank/DDBJ whole genome shotgun (WGS) entry which is preliminary data.</text>
</comment>
<accession>A0ABR9UYT2</accession>
<reference evidence="2 3" key="1">
    <citation type="submission" date="2020-10" db="EMBL/GenBank/DDBJ databases">
        <authorList>
            <person name="Castelo-Branco R."/>
            <person name="Eusebio N."/>
            <person name="Adriana R."/>
            <person name="Vieira A."/>
            <person name="Brugerolle De Fraissinette N."/>
            <person name="Rezende De Castro R."/>
            <person name="Schneider M.P."/>
            <person name="Vasconcelos V."/>
            <person name="Leao P.N."/>
        </authorList>
    </citation>
    <scope>NUCLEOTIDE SEQUENCE [LARGE SCALE GENOMIC DNA]</scope>
    <source>
        <strain evidence="2 3">LEGE 06123</strain>
    </source>
</reference>
<keyword evidence="3" id="KW-1185">Reference proteome</keyword>
<protein>
    <submittedName>
        <fullName evidence="2">Antibiotic biosynthesis monooxygenase</fullName>
    </submittedName>
</protein>
<dbReference type="SUPFAM" id="SSF54909">
    <property type="entry name" value="Dimeric alpha+beta barrel"/>
    <property type="match status" value="1"/>
</dbReference>
<name>A0ABR9UYT2_9CHRO</name>
<dbReference type="GO" id="GO:0004497">
    <property type="term" value="F:monooxygenase activity"/>
    <property type="evidence" value="ECO:0007669"/>
    <property type="project" value="UniProtKB-KW"/>
</dbReference>
<keyword evidence="2" id="KW-0560">Oxidoreductase</keyword>
<evidence type="ECO:0000313" key="2">
    <source>
        <dbReference type="EMBL" id="MBE9192685.1"/>
    </source>
</evidence>
<keyword evidence="2" id="KW-0503">Monooxygenase</keyword>
<dbReference type="Proteomes" id="UP000651156">
    <property type="component" value="Unassembled WGS sequence"/>
</dbReference>
<gene>
    <name evidence="2" type="ORF">IQ230_20490</name>
</gene>
<organism evidence="2 3">
    <name type="scientific">Gloeocapsopsis crepidinum LEGE 06123</name>
    <dbReference type="NCBI Taxonomy" id="588587"/>
    <lineage>
        <taxon>Bacteria</taxon>
        <taxon>Bacillati</taxon>
        <taxon>Cyanobacteriota</taxon>
        <taxon>Cyanophyceae</taxon>
        <taxon>Oscillatoriophycideae</taxon>
        <taxon>Chroococcales</taxon>
        <taxon>Chroococcaceae</taxon>
        <taxon>Gloeocapsopsis</taxon>
    </lineage>
</organism>
<dbReference type="InterPro" id="IPR011008">
    <property type="entry name" value="Dimeric_a/b-barrel"/>
</dbReference>
<dbReference type="Gene3D" id="3.30.70.100">
    <property type="match status" value="1"/>
</dbReference>
<dbReference type="Pfam" id="PF03992">
    <property type="entry name" value="ABM"/>
    <property type="match status" value="1"/>
</dbReference>
<evidence type="ECO:0000313" key="3">
    <source>
        <dbReference type="Proteomes" id="UP000651156"/>
    </source>
</evidence>
<evidence type="ECO:0000259" key="1">
    <source>
        <dbReference type="PROSITE" id="PS51725"/>
    </source>
</evidence>
<dbReference type="PROSITE" id="PS51725">
    <property type="entry name" value="ABM"/>
    <property type="match status" value="1"/>
</dbReference>
<sequence>MTTIINNEELTTISKDTDCITLINVFIVEPENQQLLVDLLVKATEEVMCKLPGFIAANIHKSLDGKRVTNYAQWQSIEDFRGIFNNPEAVSHMPAIGKIAQSDPTLYEVCYTKHS</sequence>
<dbReference type="EMBL" id="JADEWN010000062">
    <property type="protein sequence ID" value="MBE9192685.1"/>
    <property type="molecule type" value="Genomic_DNA"/>
</dbReference>
<dbReference type="RefSeq" id="WP_193934102.1">
    <property type="nucleotide sequence ID" value="NZ_CAWPMZ010000099.1"/>
</dbReference>
<feature type="domain" description="ABM" evidence="1">
    <location>
        <begin position="20"/>
        <end position="109"/>
    </location>
</feature>